<evidence type="ECO:0000256" key="1">
    <source>
        <dbReference type="SAM" id="Phobius"/>
    </source>
</evidence>
<dbReference type="EMBL" id="GGMR01008581">
    <property type="protein sequence ID" value="MBY21200.1"/>
    <property type="molecule type" value="Transcribed_RNA"/>
</dbReference>
<keyword evidence="1" id="KW-0812">Transmembrane</keyword>
<feature type="transmembrane region" description="Helical" evidence="1">
    <location>
        <begin position="47"/>
        <end position="70"/>
    </location>
</feature>
<accession>A0A2S2NVI1</accession>
<feature type="transmembrane region" description="Helical" evidence="1">
    <location>
        <begin position="76"/>
        <end position="91"/>
    </location>
</feature>
<keyword evidence="1" id="KW-0472">Membrane</keyword>
<evidence type="ECO:0000313" key="2">
    <source>
        <dbReference type="EMBL" id="MBY21200.1"/>
    </source>
</evidence>
<gene>
    <name evidence="2" type="ORF">g.107674</name>
</gene>
<dbReference type="AlphaFoldDB" id="A0A2S2NVI1"/>
<keyword evidence="1" id="KW-1133">Transmembrane helix</keyword>
<name>A0A2S2NVI1_SCHGA</name>
<proteinExistence type="predicted"/>
<sequence>MYIYIYIIHARTLSMYAANTPAKRRKKVTLGRAQRTSRHNTIATRRYNIIIIILRMKIIARGGVVCFVSASSRTHIVIFCFLPLYSWYYVYHGKNNSQNNIIPRVPLCDV</sequence>
<reference evidence="2" key="1">
    <citation type="submission" date="2018-04" db="EMBL/GenBank/DDBJ databases">
        <title>Transcriptome of Schizaphis graminum biotype I.</title>
        <authorList>
            <person name="Scully E.D."/>
            <person name="Geib S.M."/>
            <person name="Palmer N.A."/>
            <person name="Koch K."/>
            <person name="Bradshaw J."/>
            <person name="Heng-Moss T."/>
            <person name="Sarath G."/>
        </authorList>
    </citation>
    <scope>NUCLEOTIDE SEQUENCE</scope>
</reference>
<protein>
    <submittedName>
        <fullName evidence="2">Uncharacterized protein</fullName>
    </submittedName>
</protein>
<organism evidence="2">
    <name type="scientific">Schizaphis graminum</name>
    <name type="common">Green bug aphid</name>
    <dbReference type="NCBI Taxonomy" id="13262"/>
    <lineage>
        <taxon>Eukaryota</taxon>
        <taxon>Metazoa</taxon>
        <taxon>Ecdysozoa</taxon>
        <taxon>Arthropoda</taxon>
        <taxon>Hexapoda</taxon>
        <taxon>Insecta</taxon>
        <taxon>Pterygota</taxon>
        <taxon>Neoptera</taxon>
        <taxon>Paraneoptera</taxon>
        <taxon>Hemiptera</taxon>
        <taxon>Sternorrhyncha</taxon>
        <taxon>Aphidomorpha</taxon>
        <taxon>Aphidoidea</taxon>
        <taxon>Aphididae</taxon>
        <taxon>Aphidini</taxon>
        <taxon>Schizaphis</taxon>
    </lineage>
</organism>